<dbReference type="InterPro" id="IPR018060">
    <property type="entry name" value="HTH_AraC"/>
</dbReference>
<name>A0ABY5SAP8_9BACL</name>
<evidence type="ECO:0000256" key="4">
    <source>
        <dbReference type="SAM" id="Phobius"/>
    </source>
</evidence>
<proteinExistence type="predicted"/>
<dbReference type="SMART" id="SM00342">
    <property type="entry name" value="HTH_ARAC"/>
    <property type="match status" value="1"/>
</dbReference>
<dbReference type="InterPro" id="IPR020449">
    <property type="entry name" value="Tscrpt_reg_AraC-type_HTH"/>
</dbReference>
<keyword evidence="2" id="KW-0238">DNA-binding</keyword>
<dbReference type="PROSITE" id="PS01124">
    <property type="entry name" value="HTH_ARAC_FAMILY_2"/>
    <property type="match status" value="1"/>
</dbReference>
<dbReference type="EMBL" id="CP091430">
    <property type="protein sequence ID" value="UVI30992.1"/>
    <property type="molecule type" value="Genomic_DNA"/>
</dbReference>
<dbReference type="PROSITE" id="PS00041">
    <property type="entry name" value="HTH_ARAC_FAMILY_1"/>
    <property type="match status" value="1"/>
</dbReference>
<dbReference type="Pfam" id="PF17853">
    <property type="entry name" value="GGDEF_2"/>
    <property type="match status" value="1"/>
</dbReference>
<keyword evidence="4" id="KW-0472">Membrane</keyword>
<dbReference type="RefSeq" id="WP_258387055.1">
    <property type="nucleotide sequence ID" value="NZ_CP091430.1"/>
</dbReference>
<evidence type="ECO:0000256" key="3">
    <source>
        <dbReference type="ARBA" id="ARBA00023163"/>
    </source>
</evidence>
<feature type="domain" description="HTH araC/xylS-type" evidence="5">
    <location>
        <begin position="665"/>
        <end position="764"/>
    </location>
</feature>
<sequence length="767" mass="87576">MKPKVSQTFRRFLFSYLVILIIPNIAGYMTYRTSIDAAERNSIDTSLLLLKQSKDVLERRMSEVQNFTRQLAINQDITMIMNESVKKNSYNIYGLWKTWRDVSYYDKTNDFLQNYYIYLNNYDVVLTPATIYYRPLHYYELNHYSDLTFEEWKKTVISNSHQDTIMPLRPYIRNKTESFVITYIQSLPLNSFSAPKGTVVVVIDESKLSSMLMSFSNQYGGWAYITDKHGKTLASAGIDNDEIDRLGLMTVPPEQERETREFVDDTLRITIRSESSGWIYAAGIPRAALMEQANMIKHMTWTVTAAALAVGLLICLLLAYRSSTPINRLVRIVREQMGHDADAAYNDYDFLHGNIASLIHDNRLLETELNRQIPLVQDAFIKRLLRGEFHSLHEIRTAASQSGTEFQGDCGYVGIIRINGYSGMNTEEILNELQAARLLIKQTIRTMDAVSAITDLDSDKIAVIRSFASEPGKAERREAEKQIHELRSILTAEYRISVSISFGSSFHSPSDISRSFEEARRAMEHAAAASSDGQPIWYEEIWKETTTFYYPIDQEIRLLSAMKAGGIHEAKRIVDQIFVQNFAERGLSADMSQQLIGELKGTILKLIDHKAIHDSGEAELLQNRTVQLMLSEGVDQVRSELEDILEQICDLIARKKSENENETVGKIREAVEARFGDANFTLYQIADTLGRPEKYISQLFKEQTGEHISDYLEKIRIKNASALLFDSDLTIDEIAVRTGYNSSHSFRRAFKRVQGVSPSLYRQSASE</sequence>
<dbReference type="InterPro" id="IPR018062">
    <property type="entry name" value="HTH_AraC-typ_CS"/>
</dbReference>
<evidence type="ECO:0000313" key="7">
    <source>
        <dbReference type="Proteomes" id="UP001057877"/>
    </source>
</evidence>
<feature type="transmembrane region" description="Helical" evidence="4">
    <location>
        <begin position="299"/>
        <end position="320"/>
    </location>
</feature>
<evidence type="ECO:0000256" key="1">
    <source>
        <dbReference type="ARBA" id="ARBA00023015"/>
    </source>
</evidence>
<evidence type="ECO:0000259" key="5">
    <source>
        <dbReference type="PROSITE" id="PS01124"/>
    </source>
</evidence>
<keyword evidence="7" id="KW-1185">Reference proteome</keyword>
<dbReference type="Gene3D" id="1.10.10.60">
    <property type="entry name" value="Homeodomain-like"/>
    <property type="match status" value="2"/>
</dbReference>
<evidence type="ECO:0000313" key="6">
    <source>
        <dbReference type="EMBL" id="UVI30992.1"/>
    </source>
</evidence>
<keyword evidence="4" id="KW-0812">Transmembrane</keyword>
<gene>
    <name evidence="6" type="ORF">L1F29_03765</name>
</gene>
<dbReference type="PRINTS" id="PR00032">
    <property type="entry name" value="HTHARAC"/>
</dbReference>
<dbReference type="Pfam" id="PF12833">
    <property type="entry name" value="HTH_18"/>
    <property type="match status" value="1"/>
</dbReference>
<accession>A0ABY5SAP8</accession>
<protein>
    <submittedName>
        <fullName evidence="6">Helix-turn-helix domain-containing protein</fullName>
    </submittedName>
</protein>
<dbReference type="Proteomes" id="UP001057877">
    <property type="component" value="Chromosome"/>
</dbReference>
<keyword evidence="3" id="KW-0804">Transcription</keyword>
<keyword evidence="4" id="KW-1133">Transmembrane helix</keyword>
<keyword evidence="1" id="KW-0805">Transcription regulation</keyword>
<evidence type="ECO:0000256" key="2">
    <source>
        <dbReference type="ARBA" id="ARBA00023125"/>
    </source>
</evidence>
<dbReference type="InterPro" id="IPR009057">
    <property type="entry name" value="Homeodomain-like_sf"/>
</dbReference>
<dbReference type="PANTHER" id="PTHR43280:SF2">
    <property type="entry name" value="HTH-TYPE TRANSCRIPTIONAL REGULATOR EXSA"/>
    <property type="match status" value="1"/>
</dbReference>
<dbReference type="InterPro" id="IPR041522">
    <property type="entry name" value="CdaR_GGDEF"/>
</dbReference>
<reference evidence="6" key="1">
    <citation type="submission" date="2022-01" db="EMBL/GenBank/DDBJ databases">
        <title>Paenibacillus spongiae sp. nov., isolated from marine sponge.</title>
        <authorList>
            <person name="Li Z."/>
            <person name="Zhang M."/>
        </authorList>
    </citation>
    <scope>NUCLEOTIDE SEQUENCE</scope>
    <source>
        <strain evidence="6">PHS-Z3</strain>
    </source>
</reference>
<dbReference type="SUPFAM" id="SSF46689">
    <property type="entry name" value="Homeodomain-like"/>
    <property type="match status" value="1"/>
</dbReference>
<feature type="transmembrane region" description="Helical" evidence="4">
    <location>
        <begin position="12"/>
        <end position="31"/>
    </location>
</feature>
<dbReference type="PANTHER" id="PTHR43280">
    <property type="entry name" value="ARAC-FAMILY TRANSCRIPTIONAL REGULATOR"/>
    <property type="match status" value="1"/>
</dbReference>
<organism evidence="6 7">
    <name type="scientific">Paenibacillus spongiae</name>
    <dbReference type="NCBI Taxonomy" id="2909671"/>
    <lineage>
        <taxon>Bacteria</taxon>
        <taxon>Bacillati</taxon>
        <taxon>Bacillota</taxon>
        <taxon>Bacilli</taxon>
        <taxon>Bacillales</taxon>
        <taxon>Paenibacillaceae</taxon>
        <taxon>Paenibacillus</taxon>
    </lineage>
</organism>